<dbReference type="Proteomes" id="UP001190700">
    <property type="component" value="Unassembled WGS sequence"/>
</dbReference>
<proteinExistence type="predicted"/>
<accession>A0AAE0GPP4</accession>
<evidence type="ECO:0000313" key="3">
    <source>
        <dbReference type="Proteomes" id="UP001190700"/>
    </source>
</evidence>
<sequence length="788" mass="82463">MILRAVGWESAFPVSPREYASGPRDRYLVQVGKDGGFTRHGPWRGCAFGGGARLPVEEAGLSPEVWETPVVEGRGVEEHALLAPSALETYLRGWLAHDVAPSHWLVCEAGMPSHGAKPLAHEVEQPAQLVYGLEPLAQCRVQPAVSAHSMSLRSPKLPQLARAQSCNRQPGAGWRSVPALPTLAAAEDEAWSIVGAETKPHAEAEGPSEEQALEQEGSTRARGQVAAHSWPPTSAPAVPTSSPRAVHDPAGSPRASGAHAVPPPGAGQPATTRRDAVASATPGEGTVPHPGGAQGTARGSEPPPATQRSCGLQVPEDTTQGRVSLAAAKLNAESLVGTQHALPLTSGLLPQPRHSAAREAHCRQRPSMVLWECLVPKQRMATEQHAQPATGGALPLMSAAMAQRIVVPVADQRTDEPLVPVVTTQQGALPAASHWRPQPQRRELSQPDAPTVELPAATGKVHTAAVRRSTQPVAPVEELAIAQHRVQLTAVLWDVQSEAVAEKLAAAQSRERTTAVQLSVQLEAKRSTAVQHCSQPAAAPLRVPPVASAKELAIAQCSSQPTAAQRDAQPGTDAKESAAAECSKRVGAAQRSAPPVAAKLAATGAIQLRSGHGASLQSAAAVAERALASQHDAQPETSAELRTPSDQGPTVQLKLMVQLELRTKPQARGGQALAIAVPGATSTWRGAEGANLATVGAARRAAGAGRSWHAAAYARRGPNCEYNCYHSHWCTTQPPSQPQVHSENPARLRVWHSTQPVATQPGAKPRVPAGQSATAQCELVELVQSVGP</sequence>
<reference evidence="2 3" key="1">
    <citation type="journal article" date="2015" name="Genome Biol. Evol.">
        <title>Comparative Genomics of a Bacterivorous Green Alga Reveals Evolutionary Causalities and Consequences of Phago-Mixotrophic Mode of Nutrition.</title>
        <authorList>
            <person name="Burns J.A."/>
            <person name="Paasch A."/>
            <person name="Narechania A."/>
            <person name="Kim E."/>
        </authorList>
    </citation>
    <scope>NUCLEOTIDE SEQUENCE [LARGE SCALE GENOMIC DNA]</scope>
    <source>
        <strain evidence="2 3">PLY_AMNH</strain>
    </source>
</reference>
<feature type="region of interest" description="Disordered" evidence="1">
    <location>
        <begin position="558"/>
        <end position="594"/>
    </location>
</feature>
<dbReference type="EMBL" id="LGRX02003711">
    <property type="protein sequence ID" value="KAK3281768.1"/>
    <property type="molecule type" value="Genomic_DNA"/>
</dbReference>
<organism evidence="2 3">
    <name type="scientific">Cymbomonas tetramitiformis</name>
    <dbReference type="NCBI Taxonomy" id="36881"/>
    <lineage>
        <taxon>Eukaryota</taxon>
        <taxon>Viridiplantae</taxon>
        <taxon>Chlorophyta</taxon>
        <taxon>Pyramimonadophyceae</taxon>
        <taxon>Pyramimonadales</taxon>
        <taxon>Pyramimonadaceae</taxon>
        <taxon>Cymbomonas</taxon>
    </lineage>
</organism>
<evidence type="ECO:0000313" key="2">
    <source>
        <dbReference type="EMBL" id="KAK3281768.1"/>
    </source>
</evidence>
<dbReference type="AlphaFoldDB" id="A0AAE0GPP4"/>
<feature type="compositionally biased region" description="Low complexity" evidence="1">
    <location>
        <begin position="231"/>
        <end position="244"/>
    </location>
</feature>
<feature type="compositionally biased region" description="Basic and acidic residues" evidence="1">
    <location>
        <begin position="573"/>
        <end position="584"/>
    </location>
</feature>
<gene>
    <name evidence="2" type="ORF">CYMTET_10459</name>
</gene>
<evidence type="ECO:0000256" key="1">
    <source>
        <dbReference type="SAM" id="MobiDB-lite"/>
    </source>
</evidence>
<protein>
    <submittedName>
        <fullName evidence="2">Uncharacterized protein</fullName>
    </submittedName>
</protein>
<comment type="caution">
    <text evidence="2">The sequence shown here is derived from an EMBL/GenBank/DDBJ whole genome shotgun (WGS) entry which is preliminary data.</text>
</comment>
<feature type="region of interest" description="Disordered" evidence="1">
    <location>
        <begin position="199"/>
        <end position="312"/>
    </location>
</feature>
<keyword evidence="3" id="KW-1185">Reference proteome</keyword>
<name>A0AAE0GPP4_9CHLO</name>
<feature type="region of interest" description="Disordered" evidence="1">
    <location>
        <begin position="428"/>
        <end position="449"/>
    </location>
</feature>
<feature type="region of interest" description="Disordered" evidence="1">
    <location>
        <begin position="626"/>
        <end position="649"/>
    </location>
</feature>